<evidence type="ECO:0000256" key="9">
    <source>
        <dbReference type="ARBA" id="ARBA00033102"/>
    </source>
</evidence>
<evidence type="ECO:0000256" key="1">
    <source>
        <dbReference type="ARBA" id="ARBA00003237"/>
    </source>
</evidence>
<keyword evidence="8 12" id="KW-0808">Transferase</keyword>
<evidence type="ECO:0000256" key="7">
    <source>
        <dbReference type="ARBA" id="ARBA00022676"/>
    </source>
</evidence>
<dbReference type="RefSeq" id="WP_131995120.1">
    <property type="nucleotide sequence ID" value="NZ_JACGXM010000011.1"/>
</dbReference>
<accession>A0A4R2ID30</accession>
<feature type="domain" description="Quinolinate phosphoribosyl transferase C-terminal" evidence="14">
    <location>
        <begin position="116"/>
        <end position="279"/>
    </location>
</feature>
<keyword evidence="6" id="KW-0662">Pyridine nucleotide biosynthesis</keyword>
<evidence type="ECO:0000313" key="17">
    <source>
        <dbReference type="Proteomes" id="UP000294862"/>
    </source>
</evidence>
<dbReference type="GO" id="GO:0005737">
    <property type="term" value="C:cytoplasm"/>
    <property type="evidence" value="ECO:0007669"/>
    <property type="project" value="TreeGrafter"/>
</dbReference>
<evidence type="ECO:0000256" key="2">
    <source>
        <dbReference type="ARBA" id="ARBA00004893"/>
    </source>
</evidence>
<protein>
    <recommendedName>
        <fullName evidence="11">Probable nicotinate-nucleotide pyrophosphorylase [carboxylating]</fullName>
        <ecNumber evidence="5">2.4.2.19</ecNumber>
    </recommendedName>
    <alternativeName>
        <fullName evidence="9">Quinolinate phosphoribosyltransferase [decarboxylating]</fullName>
    </alternativeName>
</protein>
<feature type="binding site" evidence="13">
    <location>
        <position position="160"/>
    </location>
    <ligand>
        <name>substrate</name>
    </ligand>
</feature>
<evidence type="ECO:0000256" key="13">
    <source>
        <dbReference type="PIRSR" id="PIRSR006250-1"/>
    </source>
</evidence>
<proteinExistence type="inferred from homology"/>
<evidence type="ECO:0000256" key="11">
    <source>
        <dbReference type="ARBA" id="ARBA00069173"/>
    </source>
</evidence>
<feature type="binding site" evidence="13">
    <location>
        <begin position="243"/>
        <end position="245"/>
    </location>
    <ligand>
        <name>substrate</name>
    </ligand>
</feature>
<dbReference type="PANTHER" id="PTHR32179">
    <property type="entry name" value="NICOTINATE-NUCLEOTIDE PYROPHOSPHORYLASE [CARBOXYLATING]"/>
    <property type="match status" value="1"/>
</dbReference>
<name>A0A4R2ID30_9GAMM</name>
<dbReference type="OrthoDB" id="9782546at2"/>
<comment type="subunit">
    <text evidence="4">Hexamer formed by 3 homodimers.</text>
</comment>
<dbReference type="EMBL" id="SLWQ01000002">
    <property type="protein sequence ID" value="TCO42056.1"/>
    <property type="molecule type" value="Genomic_DNA"/>
</dbReference>
<comment type="function">
    <text evidence="1">Involved in the catabolism of quinolinic acid (QA).</text>
</comment>
<comment type="catalytic activity">
    <reaction evidence="10">
        <text>nicotinate beta-D-ribonucleotide + CO2 + diphosphate = quinolinate + 5-phospho-alpha-D-ribose 1-diphosphate + 2 H(+)</text>
        <dbReference type="Rhea" id="RHEA:12733"/>
        <dbReference type="ChEBI" id="CHEBI:15378"/>
        <dbReference type="ChEBI" id="CHEBI:16526"/>
        <dbReference type="ChEBI" id="CHEBI:29959"/>
        <dbReference type="ChEBI" id="CHEBI:33019"/>
        <dbReference type="ChEBI" id="CHEBI:57502"/>
        <dbReference type="ChEBI" id="CHEBI:58017"/>
        <dbReference type="EC" id="2.4.2.19"/>
    </reaction>
</comment>
<evidence type="ECO:0000259" key="14">
    <source>
        <dbReference type="Pfam" id="PF01729"/>
    </source>
</evidence>
<dbReference type="CDD" id="cd01572">
    <property type="entry name" value="QPRTase"/>
    <property type="match status" value="1"/>
</dbReference>
<feature type="binding site" evidence="13">
    <location>
        <position position="170"/>
    </location>
    <ligand>
        <name>substrate</name>
    </ligand>
</feature>
<dbReference type="InterPro" id="IPR002638">
    <property type="entry name" value="Quinolinate_PRibosylTrfase_C"/>
</dbReference>
<dbReference type="FunFam" id="3.20.20.70:FF:000030">
    <property type="entry name" value="Nicotinate-nucleotide pyrophosphorylase, carboxylating"/>
    <property type="match status" value="1"/>
</dbReference>
<gene>
    <name evidence="16" type="ORF">EV148_102415</name>
</gene>
<dbReference type="UniPathway" id="UPA00253">
    <property type="reaction ID" value="UER00331"/>
</dbReference>
<dbReference type="InterPro" id="IPR027277">
    <property type="entry name" value="NadC/ModD"/>
</dbReference>
<dbReference type="EC" id="2.4.2.19" evidence="5"/>
<dbReference type="Gene3D" id="3.90.1170.20">
    <property type="entry name" value="Quinolinate phosphoribosyl transferase, N-terminal domain"/>
    <property type="match status" value="1"/>
</dbReference>
<evidence type="ECO:0000256" key="8">
    <source>
        <dbReference type="ARBA" id="ARBA00022679"/>
    </source>
</evidence>
<feature type="binding site" evidence="13">
    <location>
        <position position="103"/>
    </location>
    <ligand>
        <name>substrate</name>
    </ligand>
</feature>
<dbReference type="PANTHER" id="PTHR32179:SF3">
    <property type="entry name" value="NICOTINATE-NUCLEOTIDE PYROPHOSPHORYLASE [CARBOXYLATING]"/>
    <property type="match status" value="1"/>
</dbReference>
<evidence type="ECO:0000259" key="15">
    <source>
        <dbReference type="Pfam" id="PF02749"/>
    </source>
</evidence>
<comment type="similarity">
    <text evidence="3 12">Belongs to the NadC/ModD family.</text>
</comment>
<dbReference type="PIRSF" id="PIRSF006250">
    <property type="entry name" value="NadC_ModD"/>
    <property type="match status" value="1"/>
</dbReference>
<evidence type="ECO:0000256" key="4">
    <source>
        <dbReference type="ARBA" id="ARBA00011218"/>
    </source>
</evidence>
<dbReference type="SUPFAM" id="SSF54675">
    <property type="entry name" value="Nicotinate/Quinolinate PRTase N-terminal domain-like"/>
    <property type="match status" value="1"/>
</dbReference>
<dbReference type="SUPFAM" id="SSF51690">
    <property type="entry name" value="Nicotinate/Quinolinate PRTase C-terminal domain-like"/>
    <property type="match status" value="1"/>
</dbReference>
<reference evidence="16 17" key="1">
    <citation type="journal article" date="2015" name="Stand. Genomic Sci.">
        <title>Genomic Encyclopedia of Bacterial and Archaeal Type Strains, Phase III: the genomes of soil and plant-associated and newly described type strains.</title>
        <authorList>
            <person name="Whitman W.B."/>
            <person name="Woyke T."/>
            <person name="Klenk H.P."/>
            <person name="Zhou Y."/>
            <person name="Lilburn T.G."/>
            <person name="Beck B.J."/>
            <person name="De Vos P."/>
            <person name="Vandamme P."/>
            <person name="Eisen J.A."/>
            <person name="Garrity G."/>
            <person name="Hugenholtz P."/>
            <person name="Kyrpides N.C."/>
        </authorList>
    </citation>
    <scope>NUCLEOTIDE SEQUENCE [LARGE SCALE GENOMIC DNA]</scope>
    <source>
        <strain evidence="16 17">A3</strain>
    </source>
</reference>
<dbReference type="NCBIfam" id="TIGR00078">
    <property type="entry name" value="nadC"/>
    <property type="match status" value="1"/>
</dbReference>
<dbReference type="FunFam" id="3.90.1170.20:FF:000001">
    <property type="entry name" value="Nicotinate-nucleotide diphosphorylase (Carboxylating)"/>
    <property type="match status" value="1"/>
</dbReference>
<feature type="binding site" evidence="13">
    <location>
        <position position="220"/>
    </location>
    <ligand>
        <name>substrate</name>
    </ligand>
</feature>
<dbReference type="InterPro" id="IPR004393">
    <property type="entry name" value="NadC"/>
</dbReference>
<keyword evidence="17" id="KW-1185">Reference proteome</keyword>
<evidence type="ECO:0000256" key="6">
    <source>
        <dbReference type="ARBA" id="ARBA00022642"/>
    </source>
</evidence>
<dbReference type="GO" id="GO:0034213">
    <property type="term" value="P:quinolinate catabolic process"/>
    <property type="evidence" value="ECO:0007669"/>
    <property type="project" value="TreeGrafter"/>
</dbReference>
<feature type="binding site" evidence="13">
    <location>
        <position position="199"/>
    </location>
    <ligand>
        <name>substrate</name>
    </ligand>
</feature>
<dbReference type="GO" id="GO:0004514">
    <property type="term" value="F:nicotinate-nucleotide diphosphorylase (carboxylating) activity"/>
    <property type="evidence" value="ECO:0007669"/>
    <property type="project" value="UniProtKB-EC"/>
</dbReference>
<evidence type="ECO:0000313" key="16">
    <source>
        <dbReference type="EMBL" id="TCO42056.1"/>
    </source>
</evidence>
<dbReference type="InterPro" id="IPR037128">
    <property type="entry name" value="Quinolinate_PRibosylTase_N_sf"/>
</dbReference>
<sequence length="287" mass="30834">MTTPALVPPRDAIARDVRRALEEDIGSGDVTADLLPEGSHGRARVITREAATLCGRDWFEECFRQLDPAVRFEWFAADGDRVTAGALLCRIEGRARALVTAERSALNFLQTLSATATATATYVEAARGTRTAILDTRKTLPGLRLAQKYAVRVGGGVNHRIGLYDAVLIKENHIAAAGSIHSAVARARALHPGVLVETEVENFAELREALAAGVDRIMLDEFELHELSQAVAEVGGRVPLEVSGSVSLDRVRAIADTGVDFISVGALTKHVRALDLSMRVELVDAVP</sequence>
<feature type="domain" description="Quinolinate phosphoribosyl transferase N-terminal" evidence="15">
    <location>
        <begin position="29"/>
        <end position="113"/>
    </location>
</feature>
<dbReference type="Proteomes" id="UP000294862">
    <property type="component" value="Unassembled WGS sequence"/>
</dbReference>
<feature type="binding site" evidence="13">
    <location>
        <begin position="136"/>
        <end position="138"/>
    </location>
    <ligand>
        <name>substrate</name>
    </ligand>
</feature>
<evidence type="ECO:0000256" key="5">
    <source>
        <dbReference type="ARBA" id="ARBA00011944"/>
    </source>
</evidence>
<evidence type="ECO:0000256" key="3">
    <source>
        <dbReference type="ARBA" id="ARBA00009400"/>
    </source>
</evidence>
<dbReference type="Pfam" id="PF01729">
    <property type="entry name" value="QRPTase_C"/>
    <property type="match status" value="1"/>
</dbReference>
<organism evidence="16 17">
    <name type="scientific">Dokdonella fugitiva</name>
    <dbReference type="NCBI Taxonomy" id="328517"/>
    <lineage>
        <taxon>Bacteria</taxon>
        <taxon>Pseudomonadati</taxon>
        <taxon>Pseudomonadota</taxon>
        <taxon>Gammaproteobacteria</taxon>
        <taxon>Lysobacterales</taxon>
        <taxon>Rhodanobacteraceae</taxon>
        <taxon>Dokdonella</taxon>
    </lineage>
</organism>
<evidence type="ECO:0000256" key="12">
    <source>
        <dbReference type="PIRNR" id="PIRNR006250"/>
    </source>
</evidence>
<dbReference type="InterPro" id="IPR013785">
    <property type="entry name" value="Aldolase_TIM"/>
</dbReference>
<evidence type="ECO:0000256" key="10">
    <source>
        <dbReference type="ARBA" id="ARBA00047445"/>
    </source>
</evidence>
<keyword evidence="7 12" id="KW-0328">Glycosyltransferase</keyword>
<dbReference type="AlphaFoldDB" id="A0A4R2ID30"/>
<comment type="caution">
    <text evidence="16">The sequence shown here is derived from an EMBL/GenBank/DDBJ whole genome shotgun (WGS) entry which is preliminary data.</text>
</comment>
<comment type="pathway">
    <text evidence="2">Cofactor biosynthesis; NAD(+) biosynthesis; nicotinate D-ribonucleotide from quinolinate: step 1/1.</text>
</comment>
<dbReference type="InterPro" id="IPR022412">
    <property type="entry name" value="Quinolinate_PRibosylTrfase_N"/>
</dbReference>
<dbReference type="Gene3D" id="3.20.20.70">
    <property type="entry name" value="Aldolase class I"/>
    <property type="match status" value="1"/>
</dbReference>
<dbReference type="Pfam" id="PF02749">
    <property type="entry name" value="QRPTase_N"/>
    <property type="match status" value="1"/>
</dbReference>
<dbReference type="InterPro" id="IPR036068">
    <property type="entry name" value="Nicotinate_pribotase-like_C"/>
</dbReference>
<feature type="binding site" evidence="13">
    <location>
        <begin position="264"/>
        <end position="266"/>
    </location>
    <ligand>
        <name>substrate</name>
    </ligand>
</feature>
<dbReference type="GO" id="GO:0009435">
    <property type="term" value="P:NAD+ biosynthetic process"/>
    <property type="evidence" value="ECO:0007669"/>
    <property type="project" value="UniProtKB-UniPathway"/>
</dbReference>